<dbReference type="PANTHER" id="PTHR24287:SF1">
    <property type="entry name" value="P450, PUTATIVE (EUROFUNG)-RELATED"/>
    <property type="match status" value="1"/>
</dbReference>
<keyword evidence="6" id="KW-0408">Iron</keyword>
<dbReference type="Gene3D" id="1.10.630.10">
    <property type="entry name" value="Cytochrome P450"/>
    <property type="match status" value="1"/>
</dbReference>
<dbReference type="GO" id="GO:0020037">
    <property type="term" value="F:heme binding"/>
    <property type="evidence" value="ECO:0007669"/>
    <property type="project" value="InterPro"/>
</dbReference>
<evidence type="ECO:0000256" key="2">
    <source>
        <dbReference type="ARBA" id="ARBA00010617"/>
    </source>
</evidence>
<dbReference type="InterPro" id="IPR002974">
    <property type="entry name" value="Cyt_P450_E_CYP52_ascomycetes"/>
</dbReference>
<proteinExistence type="inferred from homology"/>
<dbReference type="EMBL" id="ML976030">
    <property type="protein sequence ID" value="KAF1942904.1"/>
    <property type="molecule type" value="Genomic_DNA"/>
</dbReference>
<organism evidence="8 10">
    <name type="scientific">Clathrospora elynae</name>
    <dbReference type="NCBI Taxonomy" id="706981"/>
    <lineage>
        <taxon>Eukaryota</taxon>
        <taxon>Fungi</taxon>
        <taxon>Dikarya</taxon>
        <taxon>Ascomycota</taxon>
        <taxon>Pezizomycotina</taxon>
        <taxon>Dothideomycetes</taxon>
        <taxon>Pleosporomycetidae</taxon>
        <taxon>Pleosporales</taxon>
        <taxon>Diademaceae</taxon>
        <taxon>Clathrospora</taxon>
    </lineage>
</organism>
<keyword evidence="4" id="KW-0479">Metal-binding</keyword>
<keyword evidence="3" id="KW-0349">Heme</keyword>
<dbReference type="GO" id="GO:0005506">
    <property type="term" value="F:iron ion binding"/>
    <property type="evidence" value="ECO:0007669"/>
    <property type="project" value="InterPro"/>
</dbReference>
<dbReference type="Proteomes" id="UP000800038">
    <property type="component" value="Unassembled WGS sequence"/>
</dbReference>
<dbReference type="Pfam" id="PF00067">
    <property type="entry name" value="p450"/>
    <property type="match status" value="1"/>
</dbReference>
<dbReference type="EMBL" id="ML976151">
    <property type="protein sequence ID" value="KAF1937165.1"/>
    <property type="molecule type" value="Genomic_DNA"/>
</dbReference>
<dbReference type="PANTHER" id="PTHR24287">
    <property type="entry name" value="P450, PUTATIVE (EUROFUNG)-RELATED"/>
    <property type="match status" value="1"/>
</dbReference>
<keyword evidence="5" id="KW-0560">Oxidoreductase</keyword>
<keyword evidence="10" id="KW-1185">Reference proteome</keyword>
<dbReference type="GO" id="GO:0016712">
    <property type="term" value="F:oxidoreductase activity, acting on paired donors, with incorporation or reduction of molecular oxygen, reduced flavin or flavoprotein as one donor, and incorporation of one atom of oxygen"/>
    <property type="evidence" value="ECO:0007669"/>
    <property type="project" value="InterPro"/>
</dbReference>
<evidence type="ECO:0000256" key="3">
    <source>
        <dbReference type="ARBA" id="ARBA00022617"/>
    </source>
</evidence>
<keyword evidence="7" id="KW-0503">Monooxygenase</keyword>
<dbReference type="InterPro" id="IPR001128">
    <property type="entry name" value="Cyt_P450"/>
</dbReference>
<comment type="similarity">
    <text evidence="2">Belongs to the cytochrome P450 family.</text>
</comment>
<evidence type="ECO:0000313" key="10">
    <source>
        <dbReference type="Proteomes" id="UP000800038"/>
    </source>
</evidence>
<evidence type="ECO:0000256" key="7">
    <source>
        <dbReference type="ARBA" id="ARBA00023033"/>
    </source>
</evidence>
<evidence type="ECO:0000256" key="5">
    <source>
        <dbReference type="ARBA" id="ARBA00023002"/>
    </source>
</evidence>
<name>A0A6A5S983_9PLEO</name>
<dbReference type="SUPFAM" id="SSF48264">
    <property type="entry name" value="Cytochrome P450"/>
    <property type="match status" value="1"/>
</dbReference>
<accession>A0A6A5S983</accession>
<dbReference type="PRINTS" id="PR01239">
    <property type="entry name" value="EP450IICYP52"/>
</dbReference>
<comment type="cofactor">
    <cofactor evidence="1">
        <name>heme</name>
        <dbReference type="ChEBI" id="CHEBI:30413"/>
    </cofactor>
</comment>
<evidence type="ECO:0000256" key="4">
    <source>
        <dbReference type="ARBA" id="ARBA00022723"/>
    </source>
</evidence>
<evidence type="ECO:0000256" key="1">
    <source>
        <dbReference type="ARBA" id="ARBA00001971"/>
    </source>
</evidence>
<reference evidence="8" key="1">
    <citation type="journal article" date="2020" name="Stud. Mycol.">
        <title>101 Dothideomycetes genomes: a test case for predicting lifestyles and emergence of pathogens.</title>
        <authorList>
            <person name="Haridas S."/>
            <person name="Albert R."/>
            <person name="Binder M."/>
            <person name="Bloem J."/>
            <person name="Labutti K."/>
            <person name="Salamov A."/>
            <person name="Andreopoulos B."/>
            <person name="Baker S."/>
            <person name="Barry K."/>
            <person name="Bills G."/>
            <person name="Bluhm B."/>
            <person name="Cannon C."/>
            <person name="Castanera R."/>
            <person name="Culley D."/>
            <person name="Daum C."/>
            <person name="Ezra D."/>
            <person name="Gonzalez J."/>
            <person name="Henrissat B."/>
            <person name="Kuo A."/>
            <person name="Liang C."/>
            <person name="Lipzen A."/>
            <person name="Lutzoni F."/>
            <person name="Magnuson J."/>
            <person name="Mondo S."/>
            <person name="Nolan M."/>
            <person name="Ohm R."/>
            <person name="Pangilinan J."/>
            <person name="Park H.-J."/>
            <person name="Ramirez L."/>
            <person name="Alfaro M."/>
            <person name="Sun H."/>
            <person name="Tritt A."/>
            <person name="Yoshinaga Y."/>
            <person name="Zwiers L.-H."/>
            <person name="Turgeon B."/>
            <person name="Goodwin S."/>
            <person name="Spatafora J."/>
            <person name="Crous P."/>
            <person name="Grigoriev I."/>
        </authorList>
    </citation>
    <scope>NUCLEOTIDE SEQUENCE</scope>
    <source>
        <strain evidence="8">CBS 161.51</strain>
    </source>
</reference>
<evidence type="ECO:0000256" key="6">
    <source>
        <dbReference type="ARBA" id="ARBA00023004"/>
    </source>
</evidence>
<dbReference type="OrthoDB" id="1470350at2759"/>
<protein>
    <recommendedName>
        <fullName evidence="11">Cytochrome P450</fullName>
    </recommendedName>
</protein>
<dbReference type="InterPro" id="IPR047146">
    <property type="entry name" value="Cyt_P450_E_CYP52_fungi"/>
</dbReference>
<gene>
    <name evidence="9" type="ORF">EJ02DRAFT_433585</name>
    <name evidence="8" type="ORF">EJ02DRAFT_438067</name>
</gene>
<dbReference type="InterPro" id="IPR036396">
    <property type="entry name" value="Cyt_P450_sf"/>
</dbReference>
<sequence>MFYHVIIDTFALLVVRMFVTKLSAWQYQRAHGLAAARQIPQGENIFGIGQLRRMLKNTAASISLQSHFEATKDNGPTTSVVILGQKFVLTSDPENIKAVLATKFKDFDLGERNDAFGPFLGGGIFAADDAHWEKSRALIRPSFTKAQVAELPTVEEHFQNLVSTGLPTARSTGRIQYAVRRTKPPVTNSPVTNSPVANSIIASLILKRIANL</sequence>
<evidence type="ECO:0000313" key="9">
    <source>
        <dbReference type="EMBL" id="KAF1942904.1"/>
    </source>
</evidence>
<dbReference type="AlphaFoldDB" id="A0A6A5S983"/>
<evidence type="ECO:0008006" key="11">
    <source>
        <dbReference type="Google" id="ProtNLM"/>
    </source>
</evidence>
<evidence type="ECO:0000313" key="8">
    <source>
        <dbReference type="EMBL" id="KAF1937165.1"/>
    </source>
</evidence>